<keyword evidence="2" id="KW-0408">Iron</keyword>
<dbReference type="InterPro" id="IPR012093">
    <property type="entry name" value="Pirin"/>
</dbReference>
<dbReference type="PIRSF" id="PIRSF006232">
    <property type="entry name" value="Pirin"/>
    <property type="match status" value="1"/>
</dbReference>
<dbReference type="Gene3D" id="2.60.120.10">
    <property type="entry name" value="Jelly Rolls"/>
    <property type="match status" value="2"/>
</dbReference>
<dbReference type="CDD" id="cd02247">
    <property type="entry name" value="cupin_pirin_C"/>
    <property type="match status" value="1"/>
</dbReference>
<dbReference type="InterPro" id="IPR011051">
    <property type="entry name" value="RmlC_Cupin_sf"/>
</dbReference>
<dbReference type="CDD" id="cd02909">
    <property type="entry name" value="cupin_pirin_N"/>
    <property type="match status" value="1"/>
</dbReference>
<feature type="domain" description="Pirin N-terminal" evidence="4">
    <location>
        <begin position="33"/>
        <end position="130"/>
    </location>
</feature>
<proteinExistence type="inferred from homology"/>
<dbReference type="SUPFAM" id="SSF51182">
    <property type="entry name" value="RmlC-like cupins"/>
    <property type="match status" value="1"/>
</dbReference>
<protein>
    <submittedName>
        <fullName evidence="6">Pirin family protein</fullName>
    </submittedName>
</protein>
<organism evidence="6 7">
    <name type="scientific">Aedoeadaptatus coxii</name>
    <dbReference type="NCBI Taxonomy" id="755172"/>
    <lineage>
        <taxon>Bacteria</taxon>
        <taxon>Bacillati</taxon>
        <taxon>Bacillota</taxon>
        <taxon>Tissierellia</taxon>
        <taxon>Tissierellales</taxon>
        <taxon>Peptoniphilaceae</taxon>
        <taxon>Aedoeadaptatus</taxon>
    </lineage>
</organism>
<comment type="cofactor">
    <cofactor evidence="2">
        <name>Fe cation</name>
        <dbReference type="ChEBI" id="CHEBI:24875"/>
    </cofactor>
    <text evidence="2">Binds 1 Fe cation per subunit.</text>
</comment>
<name>A0A134AJV5_9FIRM</name>
<dbReference type="InterPro" id="IPR014710">
    <property type="entry name" value="RmlC-like_jellyroll"/>
</dbReference>
<dbReference type="Pfam" id="PF05726">
    <property type="entry name" value="Pirin_C"/>
    <property type="match status" value="1"/>
</dbReference>
<comment type="similarity">
    <text evidence="1 3">Belongs to the pirin family.</text>
</comment>
<feature type="binding site" evidence="2">
    <location>
        <position position="71"/>
    </location>
    <ligand>
        <name>Fe cation</name>
        <dbReference type="ChEBI" id="CHEBI:24875"/>
    </ligand>
</feature>
<evidence type="ECO:0000259" key="4">
    <source>
        <dbReference type="Pfam" id="PF02678"/>
    </source>
</evidence>
<dbReference type="InterPro" id="IPR003829">
    <property type="entry name" value="Pirin_N_dom"/>
</dbReference>
<evidence type="ECO:0000313" key="7">
    <source>
        <dbReference type="Proteomes" id="UP000070442"/>
    </source>
</evidence>
<evidence type="ECO:0000256" key="1">
    <source>
        <dbReference type="ARBA" id="ARBA00008416"/>
    </source>
</evidence>
<dbReference type="STRING" id="755172.HMPREF1863_00333"/>
<comment type="caution">
    <text evidence="6">The sequence shown here is derived from an EMBL/GenBank/DDBJ whole genome shotgun (WGS) entry which is preliminary data.</text>
</comment>
<gene>
    <name evidence="6" type="ORF">HMPREF1863_00333</name>
</gene>
<keyword evidence="2" id="KW-0479">Metal-binding</keyword>
<feature type="binding site" evidence="2">
    <location>
        <position position="115"/>
    </location>
    <ligand>
        <name>Fe cation</name>
        <dbReference type="ChEBI" id="CHEBI:24875"/>
    </ligand>
</feature>
<dbReference type="EMBL" id="LSDG01000008">
    <property type="protein sequence ID" value="KXB68016.1"/>
    <property type="molecule type" value="Genomic_DNA"/>
</dbReference>
<feature type="binding site" evidence="2">
    <location>
        <position position="113"/>
    </location>
    <ligand>
        <name>Fe cation</name>
        <dbReference type="ChEBI" id="CHEBI:24875"/>
    </ligand>
</feature>
<reference evidence="7" key="1">
    <citation type="submission" date="2016-01" db="EMBL/GenBank/DDBJ databases">
        <authorList>
            <person name="Mitreva M."/>
            <person name="Pepin K.H."/>
            <person name="Mihindukulasuriya K.A."/>
            <person name="Fulton R."/>
            <person name="Fronick C."/>
            <person name="O'Laughlin M."/>
            <person name="Miner T."/>
            <person name="Herter B."/>
            <person name="Rosa B.A."/>
            <person name="Cordes M."/>
            <person name="Tomlinson C."/>
            <person name="Wollam A."/>
            <person name="Palsikar V.B."/>
            <person name="Mardis E.R."/>
            <person name="Wilson R.K."/>
        </authorList>
    </citation>
    <scope>NUCLEOTIDE SEQUENCE [LARGE SCALE GENOMIC DNA]</scope>
    <source>
        <strain evidence="7">DNF00729</strain>
    </source>
</reference>
<evidence type="ECO:0000313" key="6">
    <source>
        <dbReference type="EMBL" id="KXB68016.1"/>
    </source>
</evidence>
<dbReference type="Proteomes" id="UP000070442">
    <property type="component" value="Unassembled WGS sequence"/>
</dbReference>
<evidence type="ECO:0000259" key="5">
    <source>
        <dbReference type="Pfam" id="PF05726"/>
    </source>
</evidence>
<dbReference type="Pfam" id="PF02678">
    <property type="entry name" value="Pirin"/>
    <property type="match status" value="1"/>
</dbReference>
<dbReference type="PANTHER" id="PTHR13903">
    <property type="entry name" value="PIRIN-RELATED"/>
    <property type="match status" value="1"/>
</dbReference>
<keyword evidence="7" id="KW-1185">Reference proteome</keyword>
<dbReference type="InterPro" id="IPR008778">
    <property type="entry name" value="Pirin_C_dom"/>
</dbReference>
<accession>A0A134AJV5</accession>
<dbReference type="AlphaFoldDB" id="A0A134AJV5"/>
<dbReference type="PATRIC" id="fig|755172.3.peg.320"/>
<sequence length="294" mass="33209">MKKKIEERKVKMNRTVKRIVEGKPGIDGAGVHLTHVLSRHTMHDSDPLLLLDAFDSTDPQHYTAGFPMHPHRGIETISYVYSGAMVHRDSLGNEDAITDGGVQWMTSGSGILHEEKLPPVKRLFGVQLWLNMKAKDKMADPAYTPIRSEEIKEIPFDGGMLRLLAGRYKGHEGYLSKYQPVDYYDVHIAPGKRFEMKVDENRAITLFTLIGEAEIEGQKVENFRASILNNGDTLVIDNKTEEENAVLVFISDPIKEPIAWRPGPIVMNTEEELDEAFDEIKKGAFIKDAIHMNK</sequence>
<evidence type="ECO:0000256" key="2">
    <source>
        <dbReference type="PIRSR" id="PIRSR006232-1"/>
    </source>
</evidence>
<feature type="domain" description="Pirin C-terminal" evidence="5">
    <location>
        <begin position="183"/>
        <end position="285"/>
    </location>
</feature>
<dbReference type="GO" id="GO:0046872">
    <property type="term" value="F:metal ion binding"/>
    <property type="evidence" value="ECO:0007669"/>
    <property type="project" value="UniProtKB-KW"/>
</dbReference>
<dbReference type="PANTHER" id="PTHR13903:SF8">
    <property type="entry name" value="PIRIN"/>
    <property type="match status" value="1"/>
</dbReference>
<evidence type="ECO:0000256" key="3">
    <source>
        <dbReference type="RuleBase" id="RU003457"/>
    </source>
</evidence>
<feature type="binding site" evidence="2">
    <location>
        <position position="69"/>
    </location>
    <ligand>
        <name>Fe cation</name>
        <dbReference type="ChEBI" id="CHEBI:24875"/>
    </ligand>
</feature>